<keyword evidence="7 19" id="KW-0732">Signal</keyword>
<evidence type="ECO:0000256" key="10">
    <source>
        <dbReference type="ARBA" id="ARBA00022989"/>
    </source>
</evidence>
<dbReference type="InterPro" id="IPR037055">
    <property type="entry name" value="MHC_I-like_Ag-recog_sf"/>
</dbReference>
<keyword evidence="12 18" id="KW-0472">Membrane</keyword>
<comment type="function">
    <text evidence="17">Antigen-presenting protein that binds self and non-self glycolipids and presents them to T-cell receptors on natural killer T-cells.</text>
</comment>
<evidence type="ECO:0000256" key="12">
    <source>
        <dbReference type="ARBA" id="ARBA00023136"/>
    </source>
</evidence>
<dbReference type="InterPro" id="IPR003597">
    <property type="entry name" value="Ig_C1-set"/>
</dbReference>
<dbReference type="RefSeq" id="NP_001166539.1">
    <property type="nucleotide sequence ID" value="NM_001173068.1"/>
</dbReference>
<dbReference type="CTD" id="912"/>
<keyword evidence="9" id="KW-0391">Immunity</keyword>
<dbReference type="PROSITE" id="PS50835">
    <property type="entry name" value="IG_LIKE"/>
    <property type="match status" value="1"/>
</dbReference>
<dbReference type="Pfam" id="PF07654">
    <property type="entry name" value="C1-set"/>
    <property type="match status" value="1"/>
</dbReference>
<keyword evidence="8" id="KW-0967">Endosome</keyword>
<evidence type="ECO:0000256" key="5">
    <source>
        <dbReference type="ARBA" id="ARBA00022588"/>
    </source>
</evidence>
<feature type="signal peptide" evidence="19">
    <location>
        <begin position="1"/>
        <end position="19"/>
    </location>
</feature>
<evidence type="ECO:0000256" key="18">
    <source>
        <dbReference type="SAM" id="Phobius"/>
    </source>
</evidence>
<dbReference type="GO" id="GO:0030884">
    <property type="term" value="F:exogenous lipid antigen binding"/>
    <property type="evidence" value="ECO:0007669"/>
    <property type="project" value="TreeGrafter"/>
</dbReference>
<dbReference type="SUPFAM" id="SSF54452">
    <property type="entry name" value="MHC antigen-recognition domain"/>
    <property type="match status" value="1"/>
</dbReference>
<dbReference type="GO" id="GO:0048006">
    <property type="term" value="P:antigen processing and presentation, endogenous lipid antigen via MHC class Ib"/>
    <property type="evidence" value="ECO:0007669"/>
    <property type="project" value="TreeGrafter"/>
</dbReference>
<dbReference type="GO" id="GO:0001916">
    <property type="term" value="P:positive regulation of T cell mediated cytotoxicity"/>
    <property type="evidence" value="ECO:0007669"/>
    <property type="project" value="UniProtKB-ARBA"/>
</dbReference>
<dbReference type="InterPro" id="IPR050208">
    <property type="entry name" value="MHC_class-I_related"/>
</dbReference>
<dbReference type="GO" id="GO:0045087">
    <property type="term" value="P:innate immune response"/>
    <property type="evidence" value="ECO:0007669"/>
    <property type="project" value="UniProtKB-KW"/>
</dbReference>
<keyword evidence="15" id="KW-0458">Lysosome</keyword>
<dbReference type="GeneID" id="100286837"/>
<evidence type="ECO:0000256" key="7">
    <source>
        <dbReference type="ARBA" id="ARBA00022729"/>
    </source>
</evidence>
<evidence type="ECO:0000256" key="9">
    <source>
        <dbReference type="ARBA" id="ARBA00022859"/>
    </source>
</evidence>
<dbReference type="GO" id="GO:0032753">
    <property type="term" value="P:positive regulation of interleukin-4 production"/>
    <property type="evidence" value="ECO:0007669"/>
    <property type="project" value="UniProtKB-ARBA"/>
</dbReference>
<keyword evidence="4" id="KW-1003">Cell membrane</keyword>
<evidence type="ECO:0000256" key="3">
    <source>
        <dbReference type="ARBA" id="ARBA00004656"/>
    </source>
</evidence>
<evidence type="ECO:0000256" key="6">
    <source>
        <dbReference type="ARBA" id="ARBA00022692"/>
    </source>
</evidence>
<comment type="subcellular location">
    <subcellularLocation>
        <location evidence="1">Cell membrane</location>
        <topology evidence="1">Single-pass type I membrane protein</topology>
    </subcellularLocation>
    <subcellularLocation>
        <location evidence="2">Endosome membrane</location>
    </subcellularLocation>
    <subcellularLocation>
        <location evidence="3">Lysosome membrane</location>
    </subcellularLocation>
</comment>
<dbReference type="SMART" id="SM00407">
    <property type="entry name" value="IGc1"/>
    <property type="match status" value="1"/>
</dbReference>
<dbReference type="GO" id="GO:0032743">
    <property type="term" value="P:positive regulation of interleukin-2 production"/>
    <property type="evidence" value="ECO:0007669"/>
    <property type="project" value="UniProtKB-ARBA"/>
</dbReference>
<dbReference type="GO" id="GO:0010008">
    <property type="term" value="C:endosome membrane"/>
    <property type="evidence" value="ECO:0007669"/>
    <property type="project" value="UniProtKB-SubCell"/>
</dbReference>
<evidence type="ECO:0000256" key="15">
    <source>
        <dbReference type="ARBA" id="ARBA00023228"/>
    </source>
</evidence>
<dbReference type="AlphaFoldDB" id="C1IYH6"/>
<dbReference type="PANTHER" id="PTHR16675">
    <property type="entry name" value="MHC CLASS I-RELATED"/>
    <property type="match status" value="1"/>
</dbReference>
<dbReference type="GO" id="GO:0002250">
    <property type="term" value="P:adaptive immune response"/>
    <property type="evidence" value="ECO:0007669"/>
    <property type="project" value="UniProtKB-KW"/>
</dbReference>
<dbReference type="PANTHER" id="PTHR16675:SF175">
    <property type="entry name" value="ANTIGEN-PRESENTING GLYCOPROTEIN CD1D"/>
    <property type="match status" value="1"/>
</dbReference>
<dbReference type="Gene3D" id="3.30.500.10">
    <property type="entry name" value="MHC class I-like antigen recognition-like"/>
    <property type="match status" value="1"/>
</dbReference>
<dbReference type="KEGG" id="cpoc:100286837"/>
<dbReference type="FunFam" id="3.30.500.10:FF:000002">
    <property type="entry name" value="Antigen-presenting glycoprotein CD1d1"/>
    <property type="match status" value="1"/>
</dbReference>
<dbReference type="InterPro" id="IPR013783">
    <property type="entry name" value="Ig-like_fold"/>
</dbReference>
<evidence type="ECO:0000256" key="8">
    <source>
        <dbReference type="ARBA" id="ARBA00022753"/>
    </source>
</evidence>
<proteinExistence type="evidence at transcript level"/>
<dbReference type="GO" id="GO:0048007">
    <property type="term" value="P:antigen processing and presentation, exogenous lipid antigen via MHC class Ib"/>
    <property type="evidence" value="ECO:0007669"/>
    <property type="project" value="TreeGrafter"/>
</dbReference>
<dbReference type="FunFam" id="2.60.40.10:FF:000254">
    <property type="entry name" value="Antigen-presenting glycoprotein CD1d1"/>
    <property type="match status" value="1"/>
</dbReference>
<keyword evidence="16" id="KW-0393">Immunoglobulin domain</keyword>
<dbReference type="SUPFAM" id="SSF48726">
    <property type="entry name" value="Immunoglobulin"/>
    <property type="match status" value="1"/>
</dbReference>
<dbReference type="InterPro" id="IPR007110">
    <property type="entry name" value="Ig-like_dom"/>
</dbReference>
<evidence type="ECO:0000256" key="2">
    <source>
        <dbReference type="ARBA" id="ARBA00004608"/>
    </source>
</evidence>
<dbReference type="GO" id="GO:0071723">
    <property type="term" value="F:lipopeptide binding"/>
    <property type="evidence" value="ECO:0007669"/>
    <property type="project" value="TreeGrafter"/>
</dbReference>
<dbReference type="GO" id="GO:0009897">
    <property type="term" value="C:external side of plasma membrane"/>
    <property type="evidence" value="ECO:0007669"/>
    <property type="project" value="TreeGrafter"/>
</dbReference>
<evidence type="ECO:0000256" key="16">
    <source>
        <dbReference type="ARBA" id="ARBA00023319"/>
    </source>
</evidence>
<dbReference type="OrthoDB" id="8890485at2759"/>
<accession>C1IYH6</accession>
<dbReference type="InterPro" id="IPR036179">
    <property type="entry name" value="Ig-like_dom_sf"/>
</dbReference>
<dbReference type="Pfam" id="PF16497">
    <property type="entry name" value="MHC_I_3"/>
    <property type="match status" value="1"/>
</dbReference>
<evidence type="ECO:0000256" key="11">
    <source>
        <dbReference type="ARBA" id="ARBA00023130"/>
    </source>
</evidence>
<evidence type="ECO:0000256" key="1">
    <source>
        <dbReference type="ARBA" id="ARBA00004251"/>
    </source>
</evidence>
<dbReference type="EMBL" id="FJ028655">
    <property type="protein sequence ID" value="ACN18275.1"/>
    <property type="molecule type" value="mRNA"/>
</dbReference>
<evidence type="ECO:0000256" key="17">
    <source>
        <dbReference type="ARBA" id="ARBA00037531"/>
    </source>
</evidence>
<keyword evidence="6 18" id="KW-0812">Transmembrane</keyword>
<feature type="domain" description="Ig-like" evidence="20">
    <location>
        <begin position="186"/>
        <end position="293"/>
    </location>
</feature>
<dbReference type="GO" id="GO:0051135">
    <property type="term" value="P:positive regulation of NK T cell activation"/>
    <property type="evidence" value="ECO:0007669"/>
    <property type="project" value="UniProtKB-ARBA"/>
</dbReference>
<evidence type="ECO:0000259" key="20">
    <source>
        <dbReference type="PROSITE" id="PS50835"/>
    </source>
</evidence>
<sequence length="335" mass="37573">MGRWLVLLLLCGLSQILESSEVAPGNFPFRCLQISSFANRTWTRTDGLAWLGELQTHVWRNGSDTIHFLKPWSQGTFSRQQWEELQHILGIYRRSFTRDIQELAIMLPVAYPIELQMSAGCKAYPGNASENFLHVALGGIHVVSFQGTSWKSVPGAPFLVNRAVKELNKDRGTREMVQSLLNDTCPQVVSGLLEEGKSELEQQVKPKAWLSQGPSPGPGHLQLVCHVSGFYPKPVWVMWMRGEQEQPETQKGDILPNGDDTWYLQVTLDVVAKEAAGLSCRVKHSSLEGQDIVLHWAASHSSSIIWVVLLCLAILVIIGCLIIYMRRGRSYQDIL</sequence>
<feature type="transmembrane region" description="Helical" evidence="18">
    <location>
        <begin position="304"/>
        <end position="325"/>
    </location>
</feature>
<keyword evidence="10 18" id="KW-1133">Transmembrane helix</keyword>
<evidence type="ECO:0000256" key="4">
    <source>
        <dbReference type="ARBA" id="ARBA00022475"/>
    </source>
</evidence>
<reference evidence="21" key="1">
    <citation type="journal article" date="2009" name="Mol. Immunol.">
        <title>Functional CD1d and/or NKT cell invariant chain transcript in horse, pig, African elephant and guinea pig, but not in ruminants.</title>
        <authorList>
            <person name="Looringh van Beeck F.A."/>
            <person name="Reinink P."/>
            <person name="Hermsen R."/>
            <person name="Zajonc D.M."/>
            <person name="Laven M.J."/>
            <person name="Fun A."/>
            <person name="Troskie M."/>
            <person name="Schoemaker N.J."/>
            <person name="Morar D."/>
            <person name="Lenstra J.A."/>
            <person name="Vervelde L."/>
            <person name="Rutten V.P."/>
            <person name="van Eden W."/>
            <person name="Van Rhijn I."/>
        </authorList>
    </citation>
    <scope>NUCLEOTIDE SEQUENCE</scope>
</reference>
<dbReference type="InterPro" id="IPR011161">
    <property type="entry name" value="MHC_I-like_Ag-recog"/>
</dbReference>
<dbReference type="CDD" id="cd21029">
    <property type="entry name" value="IgC1_CD1"/>
    <property type="match status" value="1"/>
</dbReference>
<dbReference type="GO" id="GO:0005615">
    <property type="term" value="C:extracellular space"/>
    <property type="evidence" value="ECO:0007669"/>
    <property type="project" value="TreeGrafter"/>
</dbReference>
<protein>
    <submittedName>
        <fullName evidence="21">CD1d</fullName>
    </submittedName>
</protein>
<keyword evidence="13" id="KW-1015">Disulfide bond</keyword>
<evidence type="ECO:0000256" key="13">
    <source>
        <dbReference type="ARBA" id="ARBA00023157"/>
    </source>
</evidence>
<keyword evidence="5" id="KW-0399">Innate immunity</keyword>
<dbReference type="InterPro" id="IPR011162">
    <property type="entry name" value="MHC_I/II-like_Ag-recog"/>
</dbReference>
<organism evidence="21">
    <name type="scientific">Cavia porcellus</name>
    <name type="common">Guinea pig</name>
    <dbReference type="NCBI Taxonomy" id="10141"/>
    <lineage>
        <taxon>Eukaryota</taxon>
        <taxon>Metazoa</taxon>
        <taxon>Chordata</taxon>
        <taxon>Craniata</taxon>
        <taxon>Vertebrata</taxon>
        <taxon>Euteleostomi</taxon>
        <taxon>Mammalia</taxon>
        <taxon>Eutheria</taxon>
        <taxon>Euarchontoglires</taxon>
        <taxon>Glires</taxon>
        <taxon>Rodentia</taxon>
        <taxon>Hystricomorpha</taxon>
        <taxon>Caviidae</taxon>
        <taxon>Cavia</taxon>
    </lineage>
</organism>
<keyword evidence="11" id="KW-1064">Adaptive immunity</keyword>
<dbReference type="GO" id="GO:0005765">
    <property type="term" value="C:lysosomal membrane"/>
    <property type="evidence" value="ECO:0007669"/>
    <property type="project" value="UniProtKB-SubCell"/>
</dbReference>
<gene>
    <name evidence="21" type="primary">CD1D</name>
</gene>
<dbReference type="Gene3D" id="2.60.40.10">
    <property type="entry name" value="Immunoglobulins"/>
    <property type="match status" value="1"/>
</dbReference>
<evidence type="ECO:0000256" key="14">
    <source>
        <dbReference type="ARBA" id="ARBA00023180"/>
    </source>
</evidence>
<dbReference type="GO" id="GO:0030883">
    <property type="term" value="F:endogenous lipid antigen binding"/>
    <property type="evidence" value="ECO:0007669"/>
    <property type="project" value="TreeGrafter"/>
</dbReference>
<evidence type="ECO:0000256" key="19">
    <source>
        <dbReference type="SAM" id="SignalP"/>
    </source>
</evidence>
<feature type="chain" id="PRO_5002909256" evidence="19">
    <location>
        <begin position="20"/>
        <end position="335"/>
    </location>
</feature>
<keyword evidence="14" id="KW-0325">Glycoprotein</keyword>
<name>C1IYH6_CAVPO</name>
<evidence type="ECO:0000313" key="21">
    <source>
        <dbReference type="EMBL" id="ACN18275.1"/>
    </source>
</evidence>